<proteinExistence type="inferred from homology"/>
<feature type="domain" description="Ammonium transporter AmtB-like" evidence="9">
    <location>
        <begin position="6"/>
        <end position="72"/>
    </location>
</feature>
<dbReference type="PANTHER" id="PTHR11730:SF6">
    <property type="entry name" value="AMMONIUM TRANSPORTER"/>
    <property type="match status" value="1"/>
</dbReference>
<dbReference type="InterPro" id="IPR029020">
    <property type="entry name" value="Ammonium/urea_transptr"/>
</dbReference>
<evidence type="ECO:0000256" key="7">
    <source>
        <dbReference type="ARBA" id="ARBA00023177"/>
    </source>
</evidence>
<organism evidence="10 11">
    <name type="scientific">Psychrosphaera algicola</name>
    <dbReference type="NCBI Taxonomy" id="3023714"/>
    <lineage>
        <taxon>Bacteria</taxon>
        <taxon>Pseudomonadati</taxon>
        <taxon>Pseudomonadota</taxon>
        <taxon>Gammaproteobacteria</taxon>
        <taxon>Alteromonadales</taxon>
        <taxon>Pseudoalteromonadaceae</taxon>
        <taxon>Psychrosphaera</taxon>
    </lineage>
</organism>
<dbReference type="Pfam" id="PF00909">
    <property type="entry name" value="Ammonium_transp"/>
    <property type="match status" value="1"/>
</dbReference>
<evidence type="ECO:0000313" key="10">
    <source>
        <dbReference type="EMBL" id="MDC2887641.1"/>
    </source>
</evidence>
<keyword evidence="5 8" id="KW-1133">Transmembrane helix</keyword>
<dbReference type="PANTHER" id="PTHR11730">
    <property type="entry name" value="AMMONIUM TRANSPORTER"/>
    <property type="match status" value="1"/>
</dbReference>
<comment type="subcellular location">
    <subcellularLocation>
        <location evidence="1">Membrane</location>
        <topology evidence="1">Multi-pass membrane protein</topology>
    </subcellularLocation>
</comment>
<dbReference type="InterPro" id="IPR024041">
    <property type="entry name" value="NH4_transpt_AmtB-like_dom"/>
</dbReference>
<dbReference type="EMBL" id="JAQOMS010000002">
    <property type="protein sequence ID" value="MDC2887641.1"/>
    <property type="molecule type" value="Genomic_DNA"/>
</dbReference>
<evidence type="ECO:0000256" key="4">
    <source>
        <dbReference type="ARBA" id="ARBA00022692"/>
    </source>
</evidence>
<evidence type="ECO:0000256" key="5">
    <source>
        <dbReference type="ARBA" id="ARBA00022989"/>
    </source>
</evidence>
<protein>
    <recommendedName>
        <fullName evidence="9">Ammonium transporter AmtB-like domain-containing protein</fullName>
    </recommendedName>
</protein>
<evidence type="ECO:0000256" key="2">
    <source>
        <dbReference type="ARBA" id="ARBA00005887"/>
    </source>
</evidence>
<keyword evidence="3" id="KW-0813">Transport</keyword>
<dbReference type="SUPFAM" id="SSF111352">
    <property type="entry name" value="Ammonium transporter"/>
    <property type="match status" value="1"/>
</dbReference>
<evidence type="ECO:0000256" key="3">
    <source>
        <dbReference type="ARBA" id="ARBA00022448"/>
    </source>
</evidence>
<comment type="caution">
    <text evidence="10">The sequence shown here is derived from an EMBL/GenBank/DDBJ whole genome shotgun (WGS) entry which is preliminary data.</text>
</comment>
<evidence type="ECO:0000256" key="1">
    <source>
        <dbReference type="ARBA" id="ARBA00004141"/>
    </source>
</evidence>
<keyword evidence="11" id="KW-1185">Reference proteome</keyword>
<comment type="similarity">
    <text evidence="2">Belongs to the ammonia transporter channel (TC 1.A.11.2) family.</text>
</comment>
<accession>A0ABT5F7X9</accession>
<dbReference type="RefSeq" id="WP_272179461.1">
    <property type="nucleotide sequence ID" value="NZ_JAQOMS010000002.1"/>
</dbReference>
<dbReference type="Proteomes" id="UP001528411">
    <property type="component" value="Unassembled WGS sequence"/>
</dbReference>
<feature type="transmembrane region" description="Helical" evidence="8">
    <location>
        <begin position="6"/>
        <end position="25"/>
    </location>
</feature>
<keyword evidence="7" id="KW-0924">Ammonia transport</keyword>
<reference evidence="10 11" key="1">
    <citation type="submission" date="2023-01" db="EMBL/GenBank/DDBJ databases">
        <title>Psychrosphaera sp. nov., isolated from marine algae.</title>
        <authorList>
            <person name="Bayburt H."/>
            <person name="Choi B.J."/>
            <person name="Kim J.M."/>
            <person name="Choi D.G."/>
            <person name="Jeon C.O."/>
        </authorList>
    </citation>
    <scope>NUCLEOTIDE SEQUENCE [LARGE SCALE GENOMIC DNA]</scope>
    <source>
        <strain evidence="10 11">G1-22</strain>
    </source>
</reference>
<keyword evidence="4 8" id="KW-0812">Transmembrane</keyword>
<evidence type="ECO:0000256" key="6">
    <source>
        <dbReference type="ARBA" id="ARBA00023136"/>
    </source>
</evidence>
<evidence type="ECO:0000259" key="9">
    <source>
        <dbReference type="Pfam" id="PF00909"/>
    </source>
</evidence>
<keyword evidence="6 8" id="KW-0472">Membrane</keyword>
<evidence type="ECO:0000256" key="8">
    <source>
        <dbReference type="SAM" id="Phobius"/>
    </source>
</evidence>
<dbReference type="Gene3D" id="1.10.3430.10">
    <property type="entry name" value="Ammonium transporter AmtB like domains"/>
    <property type="match status" value="1"/>
</dbReference>
<feature type="transmembrane region" description="Helical" evidence="8">
    <location>
        <begin position="46"/>
        <end position="63"/>
    </location>
</feature>
<name>A0ABT5F7X9_9GAMM</name>
<gene>
    <name evidence="10" type="ORF">PN838_00735</name>
</gene>
<evidence type="ECO:0000313" key="11">
    <source>
        <dbReference type="Proteomes" id="UP001528411"/>
    </source>
</evidence>
<sequence>MTIDTLWLMFGTILVLIMQAGFLCFESGLTRTKNSINVAMKNLADLVVTFMVWWAIGFGLAFGDSWGGTLGTNYFLLL</sequence>